<dbReference type="EMBL" id="BGPR01109985">
    <property type="protein sequence ID" value="GBM87744.1"/>
    <property type="molecule type" value="Genomic_DNA"/>
</dbReference>
<proteinExistence type="predicted"/>
<evidence type="ECO:0000313" key="3">
    <source>
        <dbReference type="Proteomes" id="UP000499080"/>
    </source>
</evidence>
<dbReference type="OrthoDB" id="409374at2759"/>
<evidence type="ECO:0000313" key="2">
    <source>
        <dbReference type="EMBL" id="GBM87750.1"/>
    </source>
</evidence>
<protein>
    <submittedName>
        <fullName evidence="1">Uncharacterized protein</fullName>
    </submittedName>
</protein>
<evidence type="ECO:0000313" key="1">
    <source>
        <dbReference type="EMBL" id="GBM87744.1"/>
    </source>
</evidence>
<reference evidence="1 3" key="1">
    <citation type="journal article" date="2019" name="Sci. Rep.">
        <title>Orb-weaving spider Araneus ventricosus genome elucidates the spidroin gene catalogue.</title>
        <authorList>
            <person name="Kono N."/>
            <person name="Nakamura H."/>
            <person name="Ohtoshi R."/>
            <person name="Moran D.A.P."/>
            <person name="Shinohara A."/>
            <person name="Yoshida Y."/>
            <person name="Fujiwara M."/>
            <person name="Mori M."/>
            <person name="Tomita M."/>
            <person name="Arakawa K."/>
        </authorList>
    </citation>
    <scope>NUCLEOTIDE SEQUENCE [LARGE SCALE GENOMIC DNA]</scope>
</reference>
<comment type="caution">
    <text evidence="1">The sequence shown here is derived from an EMBL/GenBank/DDBJ whole genome shotgun (WGS) entry which is preliminary data.</text>
</comment>
<gene>
    <name evidence="2" type="ORF">AVEN_106493_1</name>
    <name evidence="1" type="ORF">AVEN_86571_1</name>
</gene>
<accession>A0A4Y2JCV8</accession>
<feature type="non-terminal residue" evidence="1">
    <location>
        <position position="1"/>
    </location>
</feature>
<name>A0A4Y2JCV8_ARAVE</name>
<dbReference type="AlphaFoldDB" id="A0A4Y2JCV8"/>
<dbReference type="EMBL" id="BGPR01109987">
    <property type="protein sequence ID" value="GBM87750.1"/>
    <property type="molecule type" value="Genomic_DNA"/>
</dbReference>
<organism evidence="1 3">
    <name type="scientific">Araneus ventricosus</name>
    <name type="common">Orbweaver spider</name>
    <name type="synonym">Epeira ventricosa</name>
    <dbReference type="NCBI Taxonomy" id="182803"/>
    <lineage>
        <taxon>Eukaryota</taxon>
        <taxon>Metazoa</taxon>
        <taxon>Ecdysozoa</taxon>
        <taxon>Arthropoda</taxon>
        <taxon>Chelicerata</taxon>
        <taxon>Arachnida</taxon>
        <taxon>Araneae</taxon>
        <taxon>Araneomorphae</taxon>
        <taxon>Entelegynae</taxon>
        <taxon>Araneoidea</taxon>
        <taxon>Araneidae</taxon>
        <taxon>Araneus</taxon>
    </lineage>
</organism>
<keyword evidence="3" id="KW-1185">Reference proteome</keyword>
<dbReference type="Proteomes" id="UP000499080">
    <property type="component" value="Unassembled WGS sequence"/>
</dbReference>
<sequence length="61" mass="6794">ANHCTKDAECVYPLICVDQDFGEGQHKLVCARKQCSKDEECKYPLKCLDEGDGKGKACSRK</sequence>